<keyword evidence="3" id="KW-0808">Transferase</keyword>
<evidence type="ECO:0000259" key="1">
    <source>
        <dbReference type="SMART" id="SM00897"/>
    </source>
</evidence>
<dbReference type="AlphaFoldDB" id="A0A4Y8S7X4"/>
<dbReference type="SMART" id="SM00897">
    <property type="entry name" value="FIST"/>
    <property type="match status" value="1"/>
</dbReference>
<evidence type="ECO:0000313" key="4">
    <source>
        <dbReference type="Proteomes" id="UP000297540"/>
    </source>
</evidence>
<evidence type="ECO:0000259" key="2">
    <source>
        <dbReference type="SMART" id="SM01204"/>
    </source>
</evidence>
<dbReference type="Pfam" id="PF08495">
    <property type="entry name" value="FIST"/>
    <property type="match status" value="1"/>
</dbReference>
<accession>A0A4Y8S7X4</accession>
<protein>
    <submittedName>
        <fullName evidence="3">Histidine kinase</fullName>
    </submittedName>
</protein>
<dbReference type="SMART" id="SM01204">
    <property type="entry name" value="FIST_C"/>
    <property type="match status" value="1"/>
</dbReference>
<dbReference type="Proteomes" id="UP000297540">
    <property type="component" value="Unassembled WGS sequence"/>
</dbReference>
<evidence type="ECO:0000313" key="3">
    <source>
        <dbReference type="EMBL" id="TFF34731.1"/>
    </source>
</evidence>
<reference evidence="3 4" key="1">
    <citation type="journal article" date="2017" name="Int. J. Syst. Evol. Microbiol.">
        <title>Mucilaginibacterpsychrotolerans sp. nov., isolated from peatlands.</title>
        <authorList>
            <person name="Deng Y."/>
            <person name="Shen L."/>
            <person name="Xu B."/>
            <person name="Liu Y."/>
            <person name="Gu Z."/>
            <person name="Liu H."/>
            <person name="Zhou Y."/>
        </authorList>
    </citation>
    <scope>NUCLEOTIDE SEQUENCE [LARGE SCALE GENOMIC DNA]</scope>
    <source>
        <strain evidence="3 4">NH7-4</strain>
    </source>
</reference>
<sequence length="384" mass="41965">MRVAQKLYKGGKLITQAGELFDCTRNTMVLGFAGKEVLLSSNVYATLRADYPTGHIVLCSTAGEIYDDMVADDSLSVTALQFEQTELKAITLNIKDYQNSYEAGKALFSELSDVELSYVLLISDGGLVNGSQLVRGIEDVNQNRIPVTGGLAGDGDKFNFTLVGLNQPPAQGNIIAVGFYGEHLKIGHSSFGGWDIFGPEKKVTRSDANCLYEIDGKNALDIYKQYLGKYANELPGSALLFPLYVRTQNSDTSVVRTILSIDNLKQSMVFAGDIPEGSYIRFMKANFDKLIDAAAFAAVNAVTQFQPFEVGKPKFALLISCVGRKLILGKRIDEEVETIKEIFGPETMLSGFYSYGEISPLNPAAQCQLHNQTMTITTFNESIA</sequence>
<dbReference type="PANTHER" id="PTHR40252:SF2">
    <property type="entry name" value="BLR0328 PROTEIN"/>
    <property type="match status" value="1"/>
</dbReference>
<gene>
    <name evidence="3" type="ORF">E2R66_21015</name>
</gene>
<dbReference type="InterPro" id="IPR013702">
    <property type="entry name" value="FIST_domain_N"/>
</dbReference>
<feature type="domain" description="FIST C-domain" evidence="2">
    <location>
        <begin position="219"/>
        <end position="361"/>
    </location>
</feature>
<dbReference type="EMBL" id="SOZE01000027">
    <property type="protein sequence ID" value="TFF34731.1"/>
    <property type="molecule type" value="Genomic_DNA"/>
</dbReference>
<keyword evidence="4" id="KW-1185">Reference proteome</keyword>
<feature type="domain" description="FIST" evidence="1">
    <location>
        <begin position="25"/>
        <end position="218"/>
    </location>
</feature>
<dbReference type="InterPro" id="IPR019494">
    <property type="entry name" value="FIST_C"/>
</dbReference>
<dbReference type="RefSeq" id="WP_133234433.1">
    <property type="nucleotide sequence ID" value="NZ_SOZE01000027.1"/>
</dbReference>
<organism evidence="3 4">
    <name type="scientific">Mucilaginibacter psychrotolerans</name>
    <dbReference type="NCBI Taxonomy" id="1524096"/>
    <lineage>
        <taxon>Bacteria</taxon>
        <taxon>Pseudomonadati</taxon>
        <taxon>Bacteroidota</taxon>
        <taxon>Sphingobacteriia</taxon>
        <taxon>Sphingobacteriales</taxon>
        <taxon>Sphingobacteriaceae</taxon>
        <taxon>Mucilaginibacter</taxon>
    </lineage>
</organism>
<comment type="caution">
    <text evidence="3">The sequence shown here is derived from an EMBL/GenBank/DDBJ whole genome shotgun (WGS) entry which is preliminary data.</text>
</comment>
<dbReference type="OrthoDB" id="9770435at2"/>
<dbReference type="PANTHER" id="PTHR40252">
    <property type="entry name" value="BLR0328 PROTEIN"/>
    <property type="match status" value="1"/>
</dbReference>
<dbReference type="Pfam" id="PF10442">
    <property type="entry name" value="FIST_C"/>
    <property type="match status" value="1"/>
</dbReference>
<proteinExistence type="predicted"/>
<name>A0A4Y8S7X4_9SPHI</name>
<keyword evidence="3" id="KW-0418">Kinase</keyword>
<dbReference type="GO" id="GO:0016301">
    <property type="term" value="F:kinase activity"/>
    <property type="evidence" value="ECO:0007669"/>
    <property type="project" value="UniProtKB-KW"/>
</dbReference>